<evidence type="ECO:0000313" key="2">
    <source>
        <dbReference type="Proteomes" id="UP000264217"/>
    </source>
</evidence>
<dbReference type="InterPro" id="IPR051159">
    <property type="entry name" value="Hexapeptide_acetyltransf"/>
</dbReference>
<keyword evidence="2" id="KW-1185">Reference proteome</keyword>
<evidence type="ECO:0000313" key="1">
    <source>
        <dbReference type="EMBL" id="RFZ92821.1"/>
    </source>
</evidence>
<dbReference type="AlphaFoldDB" id="A0A372NV50"/>
<dbReference type="InterPro" id="IPR001451">
    <property type="entry name" value="Hexapep"/>
</dbReference>
<dbReference type="EMBL" id="QWDC01000002">
    <property type="protein sequence ID" value="RFZ92821.1"/>
    <property type="molecule type" value="Genomic_DNA"/>
</dbReference>
<gene>
    <name evidence="1" type="ORF">D0C36_15610</name>
</gene>
<dbReference type="RefSeq" id="WP_117392530.1">
    <property type="nucleotide sequence ID" value="NZ_QWDC01000002.1"/>
</dbReference>
<dbReference type="SUPFAM" id="SSF51161">
    <property type="entry name" value="Trimeric LpxA-like enzymes"/>
    <property type="match status" value="2"/>
</dbReference>
<dbReference type="InterPro" id="IPR011004">
    <property type="entry name" value="Trimer_LpxA-like_sf"/>
</dbReference>
<accession>A0A372NV50</accession>
<dbReference type="Pfam" id="PF00132">
    <property type="entry name" value="Hexapep"/>
    <property type="match status" value="1"/>
</dbReference>
<dbReference type="OrthoDB" id="9801697at2"/>
<dbReference type="PANTHER" id="PTHR23416">
    <property type="entry name" value="SIALIC ACID SYNTHASE-RELATED"/>
    <property type="match status" value="1"/>
</dbReference>
<sequence>MKKPVLVEKLIRTIKRNPNYKWESDHSPRDLAIVLWGRARQMLRGMLVKLFVRSDGFMFVGTGVKIKHGHLISAGKNLILEDGVYLNGLSANGIRIKDNVSIARNSTILCTGVIAHKGTGVNIGNNCGINTGVFIGGQGGVTIGNDVIIGPGAKIFSENHEYCHPDIIIKNQGVTRKGVVIQDNCWIGANVIILDGVTVGEGCVIAAGSVVIKSVPANSVVGGVPAKVIKGRVAGVEPTLIKEELKIA</sequence>
<keyword evidence="1" id="KW-0012">Acyltransferase</keyword>
<organism evidence="1 2">
    <name type="scientific">Mucilaginibacter conchicola</name>
    <dbReference type="NCBI Taxonomy" id="2303333"/>
    <lineage>
        <taxon>Bacteria</taxon>
        <taxon>Pseudomonadati</taxon>
        <taxon>Bacteroidota</taxon>
        <taxon>Sphingobacteriia</taxon>
        <taxon>Sphingobacteriales</taxon>
        <taxon>Sphingobacteriaceae</taxon>
        <taxon>Mucilaginibacter</taxon>
    </lineage>
</organism>
<reference evidence="1 2" key="1">
    <citation type="submission" date="2018-08" db="EMBL/GenBank/DDBJ databases">
        <title>Mucilaginibacter sp. MYSH2.</title>
        <authorList>
            <person name="Seo T."/>
        </authorList>
    </citation>
    <scope>NUCLEOTIDE SEQUENCE [LARGE SCALE GENOMIC DNA]</scope>
    <source>
        <strain evidence="1 2">MYSH2</strain>
    </source>
</reference>
<comment type="caution">
    <text evidence="1">The sequence shown here is derived from an EMBL/GenBank/DDBJ whole genome shotgun (WGS) entry which is preliminary data.</text>
</comment>
<proteinExistence type="predicted"/>
<keyword evidence="1" id="KW-0808">Transferase</keyword>
<dbReference type="Proteomes" id="UP000264217">
    <property type="component" value="Unassembled WGS sequence"/>
</dbReference>
<dbReference type="GO" id="GO:0016746">
    <property type="term" value="F:acyltransferase activity"/>
    <property type="evidence" value="ECO:0007669"/>
    <property type="project" value="UniProtKB-KW"/>
</dbReference>
<name>A0A372NV50_9SPHI</name>
<protein>
    <submittedName>
        <fullName evidence="1">Acyltransferase</fullName>
    </submittedName>
</protein>
<dbReference type="Gene3D" id="2.160.10.10">
    <property type="entry name" value="Hexapeptide repeat proteins"/>
    <property type="match status" value="2"/>
</dbReference>
<dbReference type="CDD" id="cd04647">
    <property type="entry name" value="LbH_MAT_like"/>
    <property type="match status" value="1"/>
</dbReference>